<reference evidence="8" key="1">
    <citation type="submission" date="2017-07" db="EMBL/GenBank/DDBJ databases">
        <title>Taro Niue Genome Assembly and Annotation.</title>
        <authorList>
            <person name="Atibalentja N."/>
            <person name="Keating K."/>
            <person name="Fields C.J."/>
        </authorList>
    </citation>
    <scope>NUCLEOTIDE SEQUENCE</scope>
    <source>
        <strain evidence="8">Niue_2</strain>
        <tissue evidence="8">Leaf</tissue>
    </source>
</reference>
<keyword evidence="9" id="KW-1185">Reference proteome</keyword>
<protein>
    <recommendedName>
        <fullName evidence="7">AP2/ERF domain-containing protein</fullName>
    </recommendedName>
</protein>
<evidence type="ECO:0000256" key="1">
    <source>
        <dbReference type="ARBA" id="ARBA00004123"/>
    </source>
</evidence>
<evidence type="ECO:0000256" key="6">
    <source>
        <dbReference type="SAM" id="MobiDB-lite"/>
    </source>
</evidence>
<evidence type="ECO:0000256" key="3">
    <source>
        <dbReference type="ARBA" id="ARBA00023125"/>
    </source>
</evidence>
<evidence type="ECO:0000256" key="5">
    <source>
        <dbReference type="ARBA" id="ARBA00023242"/>
    </source>
</evidence>
<dbReference type="InterPro" id="IPR016177">
    <property type="entry name" value="DNA-bd_dom_sf"/>
</dbReference>
<evidence type="ECO:0000259" key="7">
    <source>
        <dbReference type="PROSITE" id="PS51032"/>
    </source>
</evidence>
<dbReference type="InterPro" id="IPR050913">
    <property type="entry name" value="AP2/ERF_ERF"/>
</dbReference>
<dbReference type="Pfam" id="PF00847">
    <property type="entry name" value="AP2"/>
    <property type="match status" value="1"/>
</dbReference>
<dbReference type="PANTHER" id="PTHR31194:SF166">
    <property type="entry name" value="PATHOGENESIS-RELATED GENES TRANSCRIPTIONAL ACTIVATOR PTI6"/>
    <property type="match status" value="1"/>
</dbReference>
<accession>A0A843WCH0</accession>
<evidence type="ECO:0000313" key="9">
    <source>
        <dbReference type="Proteomes" id="UP000652761"/>
    </source>
</evidence>
<dbReference type="PROSITE" id="PS51032">
    <property type="entry name" value="AP2_ERF"/>
    <property type="match status" value="1"/>
</dbReference>
<comment type="caution">
    <text evidence="8">The sequence shown here is derived from an EMBL/GenBank/DDBJ whole genome shotgun (WGS) entry which is preliminary data.</text>
</comment>
<keyword evidence="2" id="KW-0805">Transcription regulation</keyword>
<feature type="compositionally biased region" description="Polar residues" evidence="6">
    <location>
        <begin position="216"/>
        <end position="228"/>
    </location>
</feature>
<dbReference type="GO" id="GO:0003677">
    <property type="term" value="F:DNA binding"/>
    <property type="evidence" value="ECO:0007669"/>
    <property type="project" value="UniProtKB-KW"/>
</dbReference>
<proteinExistence type="predicted"/>
<comment type="subcellular location">
    <subcellularLocation>
        <location evidence="1">Nucleus</location>
    </subcellularLocation>
</comment>
<keyword evidence="3" id="KW-0238">DNA-binding</keyword>
<feature type="region of interest" description="Disordered" evidence="6">
    <location>
        <begin position="182"/>
        <end position="228"/>
    </location>
</feature>
<dbReference type="PANTHER" id="PTHR31194">
    <property type="entry name" value="SHN SHINE , DNA BINDING / TRANSCRIPTION FACTOR"/>
    <property type="match status" value="1"/>
</dbReference>
<dbReference type="InterPro" id="IPR001471">
    <property type="entry name" value="AP2/ERF_dom"/>
</dbReference>
<dbReference type="PRINTS" id="PR00367">
    <property type="entry name" value="ETHRSPELEMNT"/>
</dbReference>
<dbReference type="CDD" id="cd00018">
    <property type="entry name" value="AP2"/>
    <property type="match status" value="1"/>
</dbReference>
<evidence type="ECO:0000256" key="2">
    <source>
        <dbReference type="ARBA" id="ARBA00023015"/>
    </source>
</evidence>
<dbReference type="GO" id="GO:0005634">
    <property type="term" value="C:nucleus"/>
    <property type="evidence" value="ECO:0007669"/>
    <property type="project" value="UniProtKB-SubCell"/>
</dbReference>
<dbReference type="PIRSF" id="PIRSF038123">
    <property type="entry name" value="PTI6"/>
    <property type="match status" value="1"/>
</dbReference>
<keyword evidence="5" id="KW-0539">Nucleus</keyword>
<dbReference type="Proteomes" id="UP000652761">
    <property type="component" value="Unassembled WGS sequence"/>
</dbReference>
<organism evidence="8 9">
    <name type="scientific">Colocasia esculenta</name>
    <name type="common">Wild taro</name>
    <name type="synonym">Arum esculentum</name>
    <dbReference type="NCBI Taxonomy" id="4460"/>
    <lineage>
        <taxon>Eukaryota</taxon>
        <taxon>Viridiplantae</taxon>
        <taxon>Streptophyta</taxon>
        <taxon>Embryophyta</taxon>
        <taxon>Tracheophyta</taxon>
        <taxon>Spermatophyta</taxon>
        <taxon>Magnoliopsida</taxon>
        <taxon>Liliopsida</taxon>
        <taxon>Araceae</taxon>
        <taxon>Aroideae</taxon>
        <taxon>Colocasieae</taxon>
        <taxon>Colocasia</taxon>
    </lineage>
</organism>
<dbReference type="GO" id="GO:0003700">
    <property type="term" value="F:DNA-binding transcription factor activity"/>
    <property type="evidence" value="ECO:0007669"/>
    <property type="project" value="InterPro"/>
</dbReference>
<feature type="domain" description="AP2/ERF" evidence="7">
    <location>
        <begin position="122"/>
        <end position="179"/>
    </location>
</feature>
<dbReference type="InterPro" id="IPR036955">
    <property type="entry name" value="AP2/ERF_dom_sf"/>
</dbReference>
<dbReference type="EMBL" id="NMUH01003848">
    <property type="protein sequence ID" value="MQM07329.1"/>
    <property type="molecule type" value="Genomic_DNA"/>
</dbReference>
<evidence type="ECO:0000256" key="4">
    <source>
        <dbReference type="ARBA" id="ARBA00023163"/>
    </source>
</evidence>
<keyword evidence="4" id="KW-0804">Transcription</keyword>
<dbReference type="SUPFAM" id="SSF54171">
    <property type="entry name" value="DNA-binding domain"/>
    <property type="match status" value="1"/>
</dbReference>
<dbReference type="FunFam" id="3.30.730.10:FF:000001">
    <property type="entry name" value="Ethylene-responsive transcription factor 2"/>
    <property type="match status" value="1"/>
</dbReference>
<sequence>MTQRVALHLPGEFTSGVMSVKFSEHVLVKRVTASVKDCHRDRQVSRGSLPSRRRTVRVFFTDEDATDSSSGEEEAVITAPRQRVKRYVTRIDIDVVAAAERRRAAKRRAAQAKEAEESRRKRFRGVRRRPWGRWAAEIRDPVQGKRLWLGTFDTAEEAAAVYDHAALRLKGENAVTNFPAAANATTAPADPPADGDGETTSKDDEAASKDDSHSSCFSPSYASPTSVLRSNGDSPFECFDDYGGDVDAFRFSVDSPFALADLHLPKRYCWEDPDFAEFDAADFSLELIR</sequence>
<dbReference type="AlphaFoldDB" id="A0A843WCH0"/>
<evidence type="ECO:0000313" key="8">
    <source>
        <dbReference type="EMBL" id="MQM07329.1"/>
    </source>
</evidence>
<dbReference type="SMART" id="SM00380">
    <property type="entry name" value="AP2"/>
    <property type="match status" value="1"/>
</dbReference>
<feature type="compositionally biased region" description="Basic and acidic residues" evidence="6">
    <location>
        <begin position="199"/>
        <end position="213"/>
    </location>
</feature>
<dbReference type="Gene3D" id="3.30.730.10">
    <property type="entry name" value="AP2/ERF domain"/>
    <property type="match status" value="1"/>
</dbReference>
<gene>
    <name evidence="8" type="ORF">Taro_040169</name>
</gene>
<name>A0A843WCH0_COLES</name>
<dbReference type="OrthoDB" id="682005at2759"/>